<dbReference type="InterPro" id="IPR050204">
    <property type="entry name" value="AraC_XylS_family_regulators"/>
</dbReference>
<protein>
    <submittedName>
        <fullName evidence="5">AraC family transcriptional regulator</fullName>
    </submittedName>
</protein>
<dbReference type="EMBL" id="BDQX01000054">
    <property type="protein sequence ID" value="GBG06667.1"/>
    <property type="molecule type" value="Genomic_DNA"/>
</dbReference>
<dbReference type="AlphaFoldDB" id="A0A2R5EJF2"/>
<organism evidence="5 6">
    <name type="scientific">Paenibacillus agaridevorans</name>
    <dbReference type="NCBI Taxonomy" id="171404"/>
    <lineage>
        <taxon>Bacteria</taxon>
        <taxon>Bacillati</taxon>
        <taxon>Bacillota</taxon>
        <taxon>Bacilli</taxon>
        <taxon>Bacillales</taxon>
        <taxon>Paenibacillaceae</taxon>
        <taxon>Paenibacillus</taxon>
    </lineage>
</organism>
<dbReference type="Proteomes" id="UP000245202">
    <property type="component" value="Unassembled WGS sequence"/>
</dbReference>
<dbReference type="SMART" id="SM00342">
    <property type="entry name" value="HTH_ARAC"/>
    <property type="match status" value="1"/>
</dbReference>
<dbReference type="GO" id="GO:0003700">
    <property type="term" value="F:DNA-binding transcription factor activity"/>
    <property type="evidence" value="ECO:0007669"/>
    <property type="project" value="InterPro"/>
</dbReference>
<dbReference type="InterPro" id="IPR018060">
    <property type="entry name" value="HTH_AraC"/>
</dbReference>
<dbReference type="Gene3D" id="1.10.10.60">
    <property type="entry name" value="Homeodomain-like"/>
    <property type="match status" value="2"/>
</dbReference>
<dbReference type="InterPro" id="IPR009057">
    <property type="entry name" value="Homeodomain-like_sf"/>
</dbReference>
<dbReference type="RefSeq" id="WP_258234858.1">
    <property type="nucleotide sequence ID" value="NZ_BDQX01000054.1"/>
</dbReference>
<evidence type="ECO:0000256" key="3">
    <source>
        <dbReference type="ARBA" id="ARBA00023163"/>
    </source>
</evidence>
<evidence type="ECO:0000313" key="6">
    <source>
        <dbReference type="Proteomes" id="UP000245202"/>
    </source>
</evidence>
<keyword evidence="3" id="KW-0804">Transcription</keyword>
<dbReference type="SUPFAM" id="SSF46689">
    <property type="entry name" value="Homeodomain-like"/>
    <property type="match status" value="2"/>
</dbReference>
<dbReference type="InterPro" id="IPR003313">
    <property type="entry name" value="AraC-bd"/>
</dbReference>
<evidence type="ECO:0000259" key="4">
    <source>
        <dbReference type="PROSITE" id="PS01124"/>
    </source>
</evidence>
<sequence length="291" mass="33888">MQRLYETMNEMPIVPFVRQCDYAVRKPWVMPERRLLDYLLIYVQKGECRFYVDDKNYRMGRGEFCLIQPNSYNKLAGLTNTVTPFAHFDIFYHPRREESFATKAGQTQLSAYAHLLQPRLDELMATDIPVKLVPKHEGKFRDIFLKVVEQWQHNDPIMQLKAQAGMLDIVSMIVEQYAPGAPPSKAATTALDWVTSYLSFRLGETVSVADMAKRANLSISRFNELFKAQYGMTPHRYLLDMRVSHACELLRETPLSQETIADYCGFSDIHHFSKMFRSRMRMSPGEYRRST</sequence>
<feature type="domain" description="HTH araC/xylS-type" evidence="4">
    <location>
        <begin position="192"/>
        <end position="290"/>
    </location>
</feature>
<dbReference type="Pfam" id="PF02311">
    <property type="entry name" value="AraC_binding"/>
    <property type="match status" value="1"/>
</dbReference>
<dbReference type="PANTHER" id="PTHR46796">
    <property type="entry name" value="HTH-TYPE TRANSCRIPTIONAL ACTIVATOR RHAS-RELATED"/>
    <property type="match status" value="1"/>
</dbReference>
<keyword evidence="2" id="KW-0238">DNA-binding</keyword>
<dbReference type="PROSITE" id="PS01124">
    <property type="entry name" value="HTH_ARAC_FAMILY_2"/>
    <property type="match status" value="1"/>
</dbReference>
<dbReference type="InterPro" id="IPR037923">
    <property type="entry name" value="HTH-like"/>
</dbReference>
<proteinExistence type="predicted"/>
<accession>A0A2R5EJF2</accession>
<evidence type="ECO:0000256" key="1">
    <source>
        <dbReference type="ARBA" id="ARBA00023015"/>
    </source>
</evidence>
<dbReference type="SUPFAM" id="SSF51215">
    <property type="entry name" value="Regulatory protein AraC"/>
    <property type="match status" value="1"/>
</dbReference>
<dbReference type="GO" id="GO:0043565">
    <property type="term" value="F:sequence-specific DNA binding"/>
    <property type="evidence" value="ECO:0007669"/>
    <property type="project" value="InterPro"/>
</dbReference>
<evidence type="ECO:0000256" key="2">
    <source>
        <dbReference type="ARBA" id="ARBA00023125"/>
    </source>
</evidence>
<evidence type="ECO:0000313" key="5">
    <source>
        <dbReference type="EMBL" id="GBG06667.1"/>
    </source>
</evidence>
<comment type="caution">
    <text evidence="5">The sequence shown here is derived from an EMBL/GenBank/DDBJ whole genome shotgun (WGS) entry which is preliminary data.</text>
</comment>
<dbReference type="Pfam" id="PF12833">
    <property type="entry name" value="HTH_18"/>
    <property type="match status" value="1"/>
</dbReference>
<reference evidence="5 6" key="1">
    <citation type="submission" date="2017-08" db="EMBL/GenBank/DDBJ databases">
        <title>Substantial Increase in Enzyme Production by Combined Drug-Resistance Mutations in Paenibacillus agaridevorans.</title>
        <authorList>
            <person name="Tanaka Y."/>
            <person name="Funane K."/>
            <person name="Hosaka T."/>
            <person name="Shiwa Y."/>
            <person name="Fujita N."/>
            <person name="Miyazaki T."/>
            <person name="Yoshikawa H."/>
            <person name="Murakami K."/>
            <person name="Kasahara K."/>
            <person name="Inaoka T."/>
            <person name="Hiraga Y."/>
            <person name="Ochi K."/>
        </authorList>
    </citation>
    <scope>NUCLEOTIDE SEQUENCE [LARGE SCALE GENOMIC DNA]</scope>
    <source>
        <strain evidence="5 6">T-3040</strain>
    </source>
</reference>
<gene>
    <name evidence="5" type="ORF">PAT3040_01197</name>
</gene>
<name>A0A2R5EJF2_9BACL</name>
<keyword evidence="1" id="KW-0805">Transcription regulation</keyword>
<keyword evidence="6" id="KW-1185">Reference proteome</keyword>
<dbReference type="PANTHER" id="PTHR46796:SF6">
    <property type="entry name" value="ARAC SUBFAMILY"/>
    <property type="match status" value="1"/>
</dbReference>